<comment type="catalytic activity">
    <reaction evidence="11">
        <text>L-arginyl-[protein] + S-adenosyl-L-methionine = N(omega)-methyl-L-arginyl-[protein] + S-adenosyl-L-homocysteine + H(+)</text>
        <dbReference type="Rhea" id="RHEA:48100"/>
        <dbReference type="Rhea" id="RHEA-COMP:10532"/>
        <dbReference type="Rhea" id="RHEA-COMP:11990"/>
        <dbReference type="ChEBI" id="CHEBI:15378"/>
        <dbReference type="ChEBI" id="CHEBI:29965"/>
        <dbReference type="ChEBI" id="CHEBI:57856"/>
        <dbReference type="ChEBI" id="CHEBI:59789"/>
        <dbReference type="ChEBI" id="CHEBI:65280"/>
    </reaction>
    <physiologicalReaction direction="left-to-right" evidence="11">
        <dbReference type="Rhea" id="RHEA:48101"/>
    </physiologicalReaction>
</comment>
<evidence type="ECO:0000259" key="14">
    <source>
        <dbReference type="Pfam" id="PF13649"/>
    </source>
</evidence>
<dbReference type="Gene3D" id="3.40.50.150">
    <property type="entry name" value="Vaccinia Virus protein VP39"/>
    <property type="match status" value="1"/>
</dbReference>
<evidence type="ECO:0000256" key="4">
    <source>
        <dbReference type="ARBA" id="ARBA00022603"/>
    </source>
</evidence>
<feature type="coiled-coil region" evidence="13">
    <location>
        <begin position="133"/>
        <end position="160"/>
    </location>
</feature>
<evidence type="ECO:0000313" key="17">
    <source>
        <dbReference type="Ensembl" id="ENSEBUP00000015772.1"/>
    </source>
</evidence>
<dbReference type="SUPFAM" id="SSF53335">
    <property type="entry name" value="S-adenosyl-L-methionine-dependent methyltransferases"/>
    <property type="match status" value="1"/>
</dbReference>
<evidence type="ECO:0000256" key="2">
    <source>
        <dbReference type="ARBA" id="ARBA00011925"/>
    </source>
</evidence>
<sequence>MDSEAVCCETMDDDSEGWEEWEEKEDLEKQHCLFCECLFDTAEAVFKHCGSEHDFNLEGFVRENGIGFYDYIKMINYIRKRAPRPEELKCEVASRPWDSEEFLFPAQVNDGLLQYDVESLLEHLEACGTDGKMETAEEKVTRAEEKLSSAMSDLERLRIVVHDLLNTPEPSVDVASLRPSEDEAYFDSYAQLSIHEVMLKDRVRTQSYQDFIYKNEHLFKDKVVLDVGCGSGILSLFAAQAGARHVFAVEQADVVHWTRETVRENGFEDKITIIHGRIEDVDLPMDKVDLIVSEWMGYFLLFESMLDSVFTARDCWLKPGGAVYPDSCALWLVGIGNPAGHEAEIDFWNDVYGFRMSSLRRAAAIEGRVEMVNPTHILSQPVLVKRIDCCTDTVRDLDFVTNFSLHITRSAQLTDLCAYFEVYFEANCEHTVLLSTAPDKPPTHWKQTIFIWEQPFDVTADPFFSHLWSHLPSSMSQALPCSFKSALDSHLMVSPLPTSELYHTYLRPIAPFSCKSYPCSVVYPLIPSRTVFSLPRFLILPPLPLFMRLHLCLKINGHGIEFRHV</sequence>
<evidence type="ECO:0000256" key="6">
    <source>
        <dbReference type="ARBA" id="ARBA00022691"/>
    </source>
</evidence>
<keyword evidence="4 12" id="KW-0489">Methyltransferase</keyword>
<evidence type="ECO:0000256" key="12">
    <source>
        <dbReference type="PROSITE-ProRule" id="PRU01015"/>
    </source>
</evidence>
<dbReference type="GO" id="GO:0008270">
    <property type="term" value="F:zinc ion binding"/>
    <property type="evidence" value="ECO:0007669"/>
    <property type="project" value="UniProtKB-KW"/>
</dbReference>
<dbReference type="Pfam" id="PF22528">
    <property type="entry name" value="PRMT_C"/>
    <property type="match status" value="1"/>
</dbReference>
<name>A0A8C4QI23_EPTBU</name>
<dbReference type="PANTHER" id="PTHR11006:SF53">
    <property type="entry name" value="PROTEIN ARGININE N-METHYLTRANSFERASE 3"/>
    <property type="match status" value="1"/>
</dbReference>
<dbReference type="GO" id="GO:0042054">
    <property type="term" value="F:histone methyltransferase activity"/>
    <property type="evidence" value="ECO:0007669"/>
    <property type="project" value="TreeGrafter"/>
</dbReference>
<feature type="domain" description="Protein arginine N-methyltransferase 3-like C2H2 zinc finger" evidence="15">
    <location>
        <begin position="60"/>
        <end position="105"/>
    </location>
</feature>
<dbReference type="CDD" id="cd02440">
    <property type="entry name" value="AdoMet_MTases"/>
    <property type="match status" value="1"/>
</dbReference>
<dbReference type="PROSITE" id="PS51678">
    <property type="entry name" value="SAM_MT_PRMT"/>
    <property type="match status" value="1"/>
</dbReference>
<reference evidence="17" key="2">
    <citation type="submission" date="2025-09" db="UniProtKB">
        <authorList>
            <consortium name="Ensembl"/>
        </authorList>
    </citation>
    <scope>IDENTIFICATION</scope>
</reference>
<evidence type="ECO:0000313" key="18">
    <source>
        <dbReference type="Proteomes" id="UP000694388"/>
    </source>
</evidence>
<accession>A0A8C4QI23</accession>
<dbReference type="GO" id="GO:0035242">
    <property type="term" value="F:protein-arginine omega-N asymmetric methyltransferase activity"/>
    <property type="evidence" value="ECO:0007669"/>
    <property type="project" value="UniProtKB-EC"/>
</dbReference>
<organism evidence="17 18">
    <name type="scientific">Eptatretus burgeri</name>
    <name type="common">Inshore hagfish</name>
    <dbReference type="NCBI Taxonomy" id="7764"/>
    <lineage>
        <taxon>Eukaryota</taxon>
        <taxon>Metazoa</taxon>
        <taxon>Chordata</taxon>
        <taxon>Craniata</taxon>
        <taxon>Vertebrata</taxon>
        <taxon>Cyclostomata</taxon>
        <taxon>Myxini</taxon>
        <taxon>Myxiniformes</taxon>
        <taxon>Myxinidae</taxon>
        <taxon>Eptatretinae</taxon>
        <taxon>Eptatretus</taxon>
    </lineage>
</organism>
<keyword evidence="6 12" id="KW-0949">S-adenosyl-L-methionine</keyword>
<dbReference type="InterPro" id="IPR025799">
    <property type="entry name" value="Arg_MeTrfase"/>
</dbReference>
<evidence type="ECO:0000256" key="13">
    <source>
        <dbReference type="SAM" id="Coils"/>
    </source>
</evidence>
<comment type="catalytic activity">
    <reaction evidence="10">
        <text>L-arginyl-[protein] + 2 S-adenosyl-L-methionine = N(omega),N(omega)-dimethyl-L-arginyl-[protein] + 2 S-adenosyl-L-homocysteine + 2 H(+)</text>
        <dbReference type="Rhea" id="RHEA:48096"/>
        <dbReference type="Rhea" id="RHEA-COMP:10532"/>
        <dbReference type="Rhea" id="RHEA-COMP:11991"/>
        <dbReference type="ChEBI" id="CHEBI:15378"/>
        <dbReference type="ChEBI" id="CHEBI:29965"/>
        <dbReference type="ChEBI" id="CHEBI:57856"/>
        <dbReference type="ChEBI" id="CHEBI:59789"/>
        <dbReference type="ChEBI" id="CHEBI:61897"/>
        <dbReference type="EC" id="2.1.1.319"/>
    </reaction>
    <physiologicalReaction direction="left-to-right" evidence="10">
        <dbReference type="Rhea" id="RHEA:48097"/>
    </physiologicalReaction>
</comment>
<dbReference type="GO" id="GO:0005634">
    <property type="term" value="C:nucleus"/>
    <property type="evidence" value="ECO:0007669"/>
    <property type="project" value="TreeGrafter"/>
</dbReference>
<dbReference type="InterPro" id="IPR036236">
    <property type="entry name" value="Znf_C2H2_sf"/>
</dbReference>
<dbReference type="Pfam" id="PF13649">
    <property type="entry name" value="Methyltransf_25"/>
    <property type="match status" value="1"/>
</dbReference>
<dbReference type="AlphaFoldDB" id="A0A8C4QI23"/>
<evidence type="ECO:0000256" key="7">
    <source>
        <dbReference type="ARBA" id="ARBA00022723"/>
    </source>
</evidence>
<dbReference type="GO" id="GO:0032259">
    <property type="term" value="P:methylation"/>
    <property type="evidence" value="ECO:0007669"/>
    <property type="project" value="UniProtKB-KW"/>
</dbReference>
<keyword evidence="5 12" id="KW-0808">Transferase</keyword>
<feature type="domain" description="Protein arginine N-methyltransferase" evidence="16">
    <location>
        <begin position="341"/>
        <end position="461"/>
    </location>
</feature>
<dbReference type="Gene3D" id="2.70.160.11">
    <property type="entry name" value="Hnrnp arginine n-methyltransferase1"/>
    <property type="match status" value="1"/>
</dbReference>
<evidence type="ECO:0000256" key="11">
    <source>
        <dbReference type="ARBA" id="ARBA00049303"/>
    </source>
</evidence>
<dbReference type="InterPro" id="IPR055135">
    <property type="entry name" value="PRMT_dom"/>
</dbReference>
<feature type="domain" description="Methyltransferase" evidence="14">
    <location>
        <begin position="224"/>
        <end position="321"/>
    </location>
</feature>
<dbReference type="EC" id="2.1.1.319" evidence="2"/>
<evidence type="ECO:0000256" key="10">
    <source>
        <dbReference type="ARBA" id="ARBA00047384"/>
    </source>
</evidence>
<evidence type="ECO:0000256" key="8">
    <source>
        <dbReference type="ARBA" id="ARBA00022771"/>
    </source>
</evidence>
<dbReference type="GO" id="GO:0005829">
    <property type="term" value="C:cytosol"/>
    <property type="evidence" value="ECO:0007669"/>
    <property type="project" value="UniProtKB-SubCell"/>
</dbReference>
<dbReference type="InterPro" id="IPR049482">
    <property type="entry name" value="ANM3-like_C2H2_Zf"/>
</dbReference>
<evidence type="ECO:0000256" key="1">
    <source>
        <dbReference type="ARBA" id="ARBA00004514"/>
    </source>
</evidence>
<dbReference type="FunFam" id="3.40.50.150:FF:000003">
    <property type="entry name" value="Blast:Protein arginine N-methyltransferase 1"/>
    <property type="match status" value="1"/>
</dbReference>
<keyword evidence="9" id="KW-0862">Zinc</keyword>
<evidence type="ECO:0000259" key="16">
    <source>
        <dbReference type="Pfam" id="PF22528"/>
    </source>
</evidence>
<dbReference type="PANTHER" id="PTHR11006">
    <property type="entry name" value="PROTEIN ARGININE N-METHYLTRANSFERASE"/>
    <property type="match status" value="1"/>
</dbReference>
<evidence type="ECO:0000256" key="9">
    <source>
        <dbReference type="ARBA" id="ARBA00022833"/>
    </source>
</evidence>
<dbReference type="Proteomes" id="UP000694388">
    <property type="component" value="Unplaced"/>
</dbReference>
<evidence type="ECO:0000259" key="15">
    <source>
        <dbReference type="Pfam" id="PF21137"/>
    </source>
</evidence>
<evidence type="ECO:0000256" key="3">
    <source>
        <dbReference type="ARBA" id="ARBA00022490"/>
    </source>
</evidence>
<dbReference type="InterPro" id="IPR041698">
    <property type="entry name" value="Methyltransf_25"/>
</dbReference>
<evidence type="ECO:0000256" key="5">
    <source>
        <dbReference type="ARBA" id="ARBA00022679"/>
    </source>
</evidence>
<dbReference type="GeneTree" id="ENSGT00940000156825"/>
<keyword evidence="18" id="KW-1185">Reference proteome</keyword>
<keyword evidence="8" id="KW-0863">Zinc-finger</keyword>
<comment type="subcellular location">
    <subcellularLocation>
        <location evidence="1">Cytoplasm</location>
        <location evidence="1">Cytosol</location>
    </subcellularLocation>
</comment>
<dbReference type="Ensembl" id="ENSEBUT00000016348.1">
    <property type="protein sequence ID" value="ENSEBUP00000015772.1"/>
    <property type="gene ID" value="ENSEBUG00000009867.1"/>
</dbReference>
<dbReference type="SUPFAM" id="SSF57667">
    <property type="entry name" value="beta-beta-alpha zinc fingers"/>
    <property type="match status" value="1"/>
</dbReference>
<dbReference type="InterPro" id="IPR029063">
    <property type="entry name" value="SAM-dependent_MTases_sf"/>
</dbReference>
<keyword evidence="7" id="KW-0479">Metal-binding</keyword>
<protein>
    <recommendedName>
        <fullName evidence="2">type I protein arginine methyltransferase</fullName>
        <ecNumber evidence="2">2.1.1.319</ecNumber>
    </recommendedName>
</protein>
<keyword evidence="3" id="KW-0963">Cytoplasm</keyword>
<dbReference type="Pfam" id="PF21137">
    <property type="entry name" value="ANM3_C2H2_Zf"/>
    <property type="match status" value="1"/>
</dbReference>
<keyword evidence="13" id="KW-0175">Coiled coil</keyword>
<reference evidence="17" key="1">
    <citation type="submission" date="2025-08" db="UniProtKB">
        <authorList>
            <consortium name="Ensembl"/>
        </authorList>
    </citation>
    <scope>IDENTIFICATION</scope>
</reference>
<proteinExistence type="predicted"/>